<dbReference type="GO" id="GO:0016757">
    <property type="term" value="F:glycosyltransferase activity"/>
    <property type="evidence" value="ECO:0007669"/>
    <property type="project" value="TreeGrafter"/>
</dbReference>
<name>A0AAE3E8V7_9FIRM</name>
<dbReference type="PANTHER" id="PTHR12526">
    <property type="entry name" value="GLYCOSYLTRANSFERASE"/>
    <property type="match status" value="1"/>
</dbReference>
<dbReference type="CDD" id="cd03801">
    <property type="entry name" value="GT4_PimA-like"/>
    <property type="match status" value="1"/>
</dbReference>
<evidence type="ECO:0000313" key="1">
    <source>
        <dbReference type="EMBL" id="MCC2230145.1"/>
    </source>
</evidence>
<dbReference type="AlphaFoldDB" id="A0AAE3E8V7"/>
<sequence>MKKIAFVVQRYGLEVNGGAEMECRMYAERLTDRYEVHVLTSRAIDYITWKDEYAAGEEMLNGVHVHRFSVVHPRVPADFDAINGRFLQGFLEPDEEEQWVEEQGPYLPELIDYLKAHEAEYEAFLFCTYLYYPTCMGVKAVAKKAITIPTAHDEPFLRMRIFDDVFQKPKAIFYNTAEEEKFVESKYHNAAIRSEIGGAGVVLPENVSPDAFREKYGFTNYLLYVGRIDEGKACDVLFRYFQEYKKRNPGDLKLVLMGKSVIPIPEDEDIVSLGFVSEEDKYNGMAAAQMLVLPSRFESLSIVVLESLALSVPVVVNGVCEVLHGHCTKSNAGLYYKNYFEFEAAINYLLEHKDVHDAMGVNGVRYVEENYRWDVIINRLDQLIRYVAEATAESEAAQKEEKSE</sequence>
<dbReference type="RefSeq" id="WP_308452855.1">
    <property type="nucleotide sequence ID" value="NZ_JAJEQR010000008.1"/>
</dbReference>
<dbReference type="EMBL" id="JAJEQR010000008">
    <property type="protein sequence ID" value="MCC2230145.1"/>
    <property type="molecule type" value="Genomic_DNA"/>
</dbReference>
<organism evidence="1 2">
    <name type="scientific">Hominifimenecus microfluidus</name>
    <dbReference type="NCBI Taxonomy" id="2885348"/>
    <lineage>
        <taxon>Bacteria</taxon>
        <taxon>Bacillati</taxon>
        <taxon>Bacillota</taxon>
        <taxon>Clostridia</taxon>
        <taxon>Lachnospirales</taxon>
        <taxon>Lachnospiraceae</taxon>
        <taxon>Hominifimenecus</taxon>
    </lineage>
</organism>
<dbReference type="SUPFAM" id="SSF53756">
    <property type="entry name" value="UDP-Glycosyltransferase/glycogen phosphorylase"/>
    <property type="match status" value="1"/>
</dbReference>
<proteinExistence type="predicted"/>
<accession>A0AAE3E8V7</accession>
<dbReference type="Pfam" id="PF13692">
    <property type="entry name" value="Glyco_trans_1_4"/>
    <property type="match status" value="1"/>
</dbReference>
<protein>
    <submittedName>
        <fullName evidence="1">Glycosyltransferase family 4 protein</fullName>
    </submittedName>
</protein>
<comment type="caution">
    <text evidence="1">The sequence shown here is derived from an EMBL/GenBank/DDBJ whole genome shotgun (WGS) entry which is preliminary data.</text>
</comment>
<dbReference type="Gene3D" id="3.40.50.2000">
    <property type="entry name" value="Glycogen Phosphorylase B"/>
    <property type="match status" value="2"/>
</dbReference>
<dbReference type="PANTHER" id="PTHR12526:SF638">
    <property type="entry name" value="SPORE COAT PROTEIN SA"/>
    <property type="match status" value="1"/>
</dbReference>
<dbReference type="Proteomes" id="UP001198182">
    <property type="component" value="Unassembled WGS sequence"/>
</dbReference>
<gene>
    <name evidence="1" type="ORF">LKD81_03900</name>
</gene>
<evidence type="ECO:0000313" key="2">
    <source>
        <dbReference type="Proteomes" id="UP001198182"/>
    </source>
</evidence>
<keyword evidence="2" id="KW-1185">Reference proteome</keyword>
<reference evidence="1" key="1">
    <citation type="submission" date="2021-10" db="EMBL/GenBank/DDBJ databases">
        <title>Anaerobic single-cell dispensing facilitates the cultivation of human gut bacteria.</title>
        <authorList>
            <person name="Afrizal A."/>
        </authorList>
    </citation>
    <scope>NUCLEOTIDE SEQUENCE</scope>
    <source>
        <strain evidence="1">CLA-AA-H215</strain>
    </source>
</reference>